<feature type="signal peptide" evidence="2">
    <location>
        <begin position="1"/>
        <end position="23"/>
    </location>
</feature>
<feature type="region of interest" description="Disordered" evidence="1">
    <location>
        <begin position="25"/>
        <end position="53"/>
    </location>
</feature>
<evidence type="ECO:0008006" key="5">
    <source>
        <dbReference type="Google" id="ProtNLM"/>
    </source>
</evidence>
<feature type="compositionally biased region" description="Low complexity" evidence="1">
    <location>
        <begin position="30"/>
        <end position="41"/>
    </location>
</feature>
<feature type="compositionally biased region" description="Gly residues" evidence="1">
    <location>
        <begin position="42"/>
        <end position="53"/>
    </location>
</feature>
<reference evidence="3 4" key="1">
    <citation type="submission" date="2019-11" db="EMBL/GenBank/DDBJ databases">
        <title>Novel Deefgea species.</title>
        <authorList>
            <person name="Han J.-H."/>
        </authorList>
    </citation>
    <scope>NUCLEOTIDE SEQUENCE [LARGE SCALE GENOMIC DNA]</scope>
    <source>
        <strain evidence="3 4">LMG 24817</strain>
    </source>
</reference>
<organism evidence="3 4">
    <name type="scientific">Deefgea chitinilytica</name>
    <dbReference type="NCBI Taxonomy" id="570276"/>
    <lineage>
        <taxon>Bacteria</taxon>
        <taxon>Pseudomonadati</taxon>
        <taxon>Pseudomonadota</taxon>
        <taxon>Betaproteobacteria</taxon>
        <taxon>Neisseriales</taxon>
        <taxon>Chitinibacteraceae</taxon>
        <taxon>Deefgea</taxon>
    </lineage>
</organism>
<accession>A0ABS2C9M4</accession>
<gene>
    <name evidence="3" type="ORF">GM173_04425</name>
</gene>
<feature type="chain" id="PRO_5046542980" description="Lipoprotein" evidence="2">
    <location>
        <begin position="24"/>
        <end position="53"/>
    </location>
</feature>
<name>A0ABS2C9M4_9NEIS</name>
<evidence type="ECO:0000313" key="3">
    <source>
        <dbReference type="EMBL" id="MBM5570824.1"/>
    </source>
</evidence>
<evidence type="ECO:0000313" key="4">
    <source>
        <dbReference type="Proteomes" id="UP001195660"/>
    </source>
</evidence>
<dbReference type="Proteomes" id="UP001195660">
    <property type="component" value="Unassembled WGS sequence"/>
</dbReference>
<dbReference type="EMBL" id="WOFE01000001">
    <property type="protein sequence ID" value="MBM5570824.1"/>
    <property type="molecule type" value="Genomic_DNA"/>
</dbReference>
<keyword evidence="4" id="KW-1185">Reference proteome</keyword>
<comment type="caution">
    <text evidence="3">The sequence shown here is derived from an EMBL/GenBank/DDBJ whole genome shotgun (WGS) entry which is preliminary data.</text>
</comment>
<evidence type="ECO:0000256" key="1">
    <source>
        <dbReference type="SAM" id="MobiDB-lite"/>
    </source>
</evidence>
<proteinExistence type="predicted"/>
<dbReference type="RefSeq" id="WP_203570098.1">
    <property type="nucleotide sequence ID" value="NZ_WOFE01000001.1"/>
</dbReference>
<keyword evidence="2" id="KW-0732">Signal</keyword>
<protein>
    <recommendedName>
        <fullName evidence="5">Lipoprotein</fullName>
    </recommendedName>
</protein>
<sequence>MNRSLYRWYCIAIVTICSLINLSSCGTPKSGSSRGWSSGYSSSGGGYSGSGHK</sequence>
<evidence type="ECO:0000256" key="2">
    <source>
        <dbReference type="SAM" id="SignalP"/>
    </source>
</evidence>